<keyword evidence="2" id="KW-0489">Methyltransferase</keyword>
<dbReference type="OrthoDB" id="4966694at2"/>
<dbReference type="PROSITE" id="PS00092">
    <property type="entry name" value="N6_MTASE"/>
    <property type="match status" value="1"/>
</dbReference>
<evidence type="ECO:0000313" key="2">
    <source>
        <dbReference type="EMBL" id="KAA1374782.1"/>
    </source>
</evidence>
<dbReference type="InterPro" id="IPR007848">
    <property type="entry name" value="Small_mtfrase_dom"/>
</dbReference>
<evidence type="ECO:0000259" key="1">
    <source>
        <dbReference type="Pfam" id="PF05175"/>
    </source>
</evidence>
<dbReference type="AlphaFoldDB" id="A0A641AJ67"/>
<feature type="domain" description="Methyltransferase small" evidence="1">
    <location>
        <begin position="34"/>
        <end position="117"/>
    </location>
</feature>
<dbReference type="GO" id="GO:0008170">
    <property type="term" value="F:N-methyltransferase activity"/>
    <property type="evidence" value="ECO:0007669"/>
    <property type="project" value="UniProtKB-ARBA"/>
</dbReference>
<dbReference type="Gene3D" id="3.40.50.150">
    <property type="entry name" value="Vaccinia Virus protein VP39"/>
    <property type="match status" value="1"/>
</dbReference>
<dbReference type="SUPFAM" id="SSF53335">
    <property type="entry name" value="S-adenosyl-L-methionine-dependent methyltransferases"/>
    <property type="match status" value="1"/>
</dbReference>
<dbReference type="GO" id="GO:0032259">
    <property type="term" value="P:methylation"/>
    <property type="evidence" value="ECO:0007669"/>
    <property type="project" value="UniProtKB-KW"/>
</dbReference>
<reference evidence="2" key="1">
    <citation type="submission" date="2019-09" db="EMBL/GenBank/DDBJ databases">
        <authorList>
            <person name="Li J."/>
        </authorList>
    </citation>
    <scope>NUCLEOTIDE SEQUENCE [LARGE SCALE GENOMIC DNA]</scope>
    <source>
        <strain evidence="2">NRBC 14897</strain>
    </source>
</reference>
<dbReference type="Proteomes" id="UP001515100">
    <property type="component" value="Unassembled WGS sequence"/>
</dbReference>
<organism evidence="2 3">
    <name type="scientific">Aeromicrobium fastidiosum</name>
    <dbReference type="NCBI Taxonomy" id="52699"/>
    <lineage>
        <taxon>Bacteria</taxon>
        <taxon>Bacillati</taxon>
        <taxon>Actinomycetota</taxon>
        <taxon>Actinomycetes</taxon>
        <taxon>Propionibacteriales</taxon>
        <taxon>Nocardioidaceae</taxon>
        <taxon>Aeromicrobium</taxon>
    </lineage>
</organism>
<keyword evidence="3" id="KW-1185">Reference proteome</keyword>
<dbReference type="RefSeq" id="WP_129185554.1">
    <property type="nucleotide sequence ID" value="NZ_JAGIOG010000001.1"/>
</dbReference>
<accession>A0A641AJ67</accession>
<gene>
    <name evidence="2" type="ORF">ESP62_015465</name>
</gene>
<dbReference type="PANTHER" id="PTHR18895:SF74">
    <property type="entry name" value="MTRF1L RELEASE FACTOR GLUTAMINE METHYLTRANSFERASE"/>
    <property type="match status" value="1"/>
</dbReference>
<dbReference type="GO" id="GO:0003676">
    <property type="term" value="F:nucleic acid binding"/>
    <property type="evidence" value="ECO:0007669"/>
    <property type="project" value="InterPro"/>
</dbReference>
<dbReference type="EMBL" id="SDPP02000004">
    <property type="protein sequence ID" value="KAA1374782.1"/>
    <property type="molecule type" value="Genomic_DNA"/>
</dbReference>
<name>A0A641AJ67_9ACTN</name>
<proteinExistence type="predicted"/>
<protein>
    <submittedName>
        <fullName evidence="2">Methyltransferase</fullName>
    </submittedName>
</protein>
<comment type="caution">
    <text evidence="2">The sequence shown here is derived from an EMBL/GenBank/DDBJ whole genome shotgun (WGS) entry which is preliminary data.</text>
</comment>
<dbReference type="InterPro" id="IPR002052">
    <property type="entry name" value="DNA_methylase_N6_adenine_CS"/>
</dbReference>
<dbReference type="Pfam" id="PF05175">
    <property type="entry name" value="MTS"/>
    <property type="match status" value="1"/>
</dbReference>
<dbReference type="CDD" id="cd02440">
    <property type="entry name" value="AdoMet_MTases"/>
    <property type="match status" value="1"/>
</dbReference>
<keyword evidence="2" id="KW-0808">Transferase</keyword>
<dbReference type="GO" id="GO:0008757">
    <property type="term" value="F:S-adenosylmethionine-dependent methyltransferase activity"/>
    <property type="evidence" value="ECO:0007669"/>
    <property type="project" value="UniProtKB-ARBA"/>
</dbReference>
<dbReference type="InterPro" id="IPR029063">
    <property type="entry name" value="SAM-dependent_MTases_sf"/>
</dbReference>
<sequence>MTDVDFGGLTIAFDDRVLRPREWTLAQSTWAAELLVTAPAGPVLELFAGVGHIGLAAVASTDRELVMVDLNPAAVELARRNIDAAGLASRVTVRHGRIDEVLRPDERFAVVVADPPWVPSAGITEFPDDPPIAIDGGDDGLALARTCCDVIDRHLAPGGSAIVQIGTSEQAEALDQHLRESESGLRLVETRVHERGVLVALVRAGAASG</sequence>
<dbReference type="InterPro" id="IPR050320">
    <property type="entry name" value="N5-glutamine_MTase"/>
</dbReference>
<dbReference type="PANTHER" id="PTHR18895">
    <property type="entry name" value="HEMK METHYLTRANSFERASE"/>
    <property type="match status" value="1"/>
</dbReference>
<evidence type="ECO:0000313" key="3">
    <source>
        <dbReference type="Proteomes" id="UP001515100"/>
    </source>
</evidence>